<dbReference type="PANTHER" id="PTHR12151:SF25">
    <property type="entry name" value="LINALOOL DEHYDRATASE_ISOMERASE DOMAIN-CONTAINING PROTEIN"/>
    <property type="match status" value="1"/>
</dbReference>
<keyword evidence="5" id="KW-0732">Signal</keyword>
<dbReference type="InterPro" id="IPR003782">
    <property type="entry name" value="SCO1/SenC"/>
</dbReference>
<dbReference type="STRING" id="1123397.SAMN05660831_02000"/>
<sequence length="210" mass="22933">MRRNWLTPALVLGLAALAGAWLTTQLTPGADAPEHGGAGELAADALPRTVEPFELTFADGSPFTEAALEGGWQLVFFGYTHCPDVCPTTLHNLQRTVGLLEERGATLPEVVFVSVDPARDDREQLGQYVRFFRDDFRAATGAREAIDNLTDQFGAVYRINREEGEDYTVDHSAAIAAVGPEGRIRALLNPPHRPTEMATRLERLMSGNES</sequence>
<name>A0A1I1U1Q2_9GAMM</name>
<gene>
    <name evidence="7" type="ORF">SAMN05660831_02000</name>
</gene>
<evidence type="ECO:0000256" key="3">
    <source>
        <dbReference type="PIRSR" id="PIRSR603782-1"/>
    </source>
</evidence>
<dbReference type="PROSITE" id="PS51352">
    <property type="entry name" value="THIOREDOXIN_2"/>
    <property type="match status" value="1"/>
</dbReference>
<dbReference type="EMBL" id="FOMJ01000007">
    <property type="protein sequence ID" value="SFD64801.1"/>
    <property type="molecule type" value="Genomic_DNA"/>
</dbReference>
<protein>
    <submittedName>
        <fullName evidence="7">Protein SCO1/2</fullName>
    </submittedName>
</protein>
<dbReference type="Proteomes" id="UP000198611">
    <property type="component" value="Unassembled WGS sequence"/>
</dbReference>
<comment type="similarity">
    <text evidence="1">Belongs to the SCO1/2 family.</text>
</comment>
<accession>A0A1I1U1Q2</accession>
<keyword evidence="3" id="KW-0479">Metal-binding</keyword>
<feature type="domain" description="Thioredoxin" evidence="6">
    <location>
        <begin position="44"/>
        <end position="206"/>
    </location>
</feature>
<evidence type="ECO:0000256" key="1">
    <source>
        <dbReference type="ARBA" id="ARBA00010996"/>
    </source>
</evidence>
<keyword evidence="8" id="KW-1185">Reference proteome</keyword>
<evidence type="ECO:0000313" key="7">
    <source>
        <dbReference type="EMBL" id="SFD64801.1"/>
    </source>
</evidence>
<keyword evidence="4" id="KW-1015">Disulfide bond</keyword>
<reference evidence="7 8" key="1">
    <citation type="submission" date="2016-10" db="EMBL/GenBank/DDBJ databases">
        <authorList>
            <person name="de Groot N.N."/>
        </authorList>
    </citation>
    <scope>NUCLEOTIDE SEQUENCE [LARGE SCALE GENOMIC DNA]</scope>
    <source>
        <strain evidence="7 8">HL3</strain>
    </source>
</reference>
<evidence type="ECO:0000313" key="8">
    <source>
        <dbReference type="Proteomes" id="UP000198611"/>
    </source>
</evidence>
<dbReference type="RefSeq" id="WP_159433063.1">
    <property type="nucleotide sequence ID" value="NZ_FOMJ01000007.1"/>
</dbReference>
<dbReference type="PANTHER" id="PTHR12151">
    <property type="entry name" value="ELECTRON TRANSPORT PROTIN SCO1/SENC FAMILY MEMBER"/>
    <property type="match status" value="1"/>
</dbReference>
<feature type="signal peptide" evidence="5">
    <location>
        <begin position="1"/>
        <end position="20"/>
    </location>
</feature>
<evidence type="ECO:0000259" key="6">
    <source>
        <dbReference type="PROSITE" id="PS51352"/>
    </source>
</evidence>
<feature type="disulfide bond" description="Redox-active" evidence="4">
    <location>
        <begin position="82"/>
        <end position="86"/>
    </location>
</feature>
<dbReference type="AlphaFoldDB" id="A0A1I1U1Q2"/>
<dbReference type="Pfam" id="PF02630">
    <property type="entry name" value="SCO1-SenC"/>
    <property type="match status" value="1"/>
</dbReference>
<organism evidence="7 8">
    <name type="scientific">Thiohalospira halophila DSM 15071</name>
    <dbReference type="NCBI Taxonomy" id="1123397"/>
    <lineage>
        <taxon>Bacteria</taxon>
        <taxon>Pseudomonadati</taxon>
        <taxon>Pseudomonadota</taxon>
        <taxon>Gammaproteobacteria</taxon>
        <taxon>Thiohalospirales</taxon>
        <taxon>Thiohalospiraceae</taxon>
        <taxon>Thiohalospira</taxon>
    </lineage>
</organism>
<evidence type="ECO:0000256" key="5">
    <source>
        <dbReference type="SAM" id="SignalP"/>
    </source>
</evidence>
<dbReference type="SUPFAM" id="SSF52833">
    <property type="entry name" value="Thioredoxin-like"/>
    <property type="match status" value="1"/>
</dbReference>
<feature type="chain" id="PRO_5011475436" evidence="5">
    <location>
        <begin position="21"/>
        <end position="210"/>
    </location>
</feature>
<feature type="binding site" evidence="3">
    <location>
        <position position="82"/>
    </location>
    <ligand>
        <name>Cu cation</name>
        <dbReference type="ChEBI" id="CHEBI:23378"/>
    </ligand>
</feature>
<dbReference type="InterPro" id="IPR013766">
    <property type="entry name" value="Thioredoxin_domain"/>
</dbReference>
<dbReference type="OrthoDB" id="9790194at2"/>
<dbReference type="Gene3D" id="3.40.30.10">
    <property type="entry name" value="Glutaredoxin"/>
    <property type="match status" value="1"/>
</dbReference>
<feature type="binding site" evidence="3">
    <location>
        <position position="86"/>
    </location>
    <ligand>
        <name>Cu cation</name>
        <dbReference type="ChEBI" id="CHEBI:23378"/>
    </ligand>
</feature>
<feature type="binding site" evidence="3">
    <location>
        <position position="171"/>
    </location>
    <ligand>
        <name>Cu cation</name>
        <dbReference type="ChEBI" id="CHEBI:23378"/>
    </ligand>
</feature>
<keyword evidence="2 3" id="KW-0186">Copper</keyword>
<dbReference type="CDD" id="cd02968">
    <property type="entry name" value="SCO"/>
    <property type="match status" value="1"/>
</dbReference>
<dbReference type="InterPro" id="IPR036249">
    <property type="entry name" value="Thioredoxin-like_sf"/>
</dbReference>
<evidence type="ECO:0000256" key="2">
    <source>
        <dbReference type="ARBA" id="ARBA00023008"/>
    </source>
</evidence>
<evidence type="ECO:0000256" key="4">
    <source>
        <dbReference type="PIRSR" id="PIRSR603782-2"/>
    </source>
</evidence>
<proteinExistence type="inferred from homology"/>
<dbReference type="GO" id="GO:0046872">
    <property type="term" value="F:metal ion binding"/>
    <property type="evidence" value="ECO:0007669"/>
    <property type="project" value="UniProtKB-KW"/>
</dbReference>